<keyword evidence="2" id="KW-0963">Cytoplasm</keyword>
<evidence type="ECO:0000313" key="5">
    <source>
        <dbReference type="EMBL" id="MBC6610553.1"/>
    </source>
</evidence>
<evidence type="ECO:0000256" key="2">
    <source>
        <dbReference type="ARBA" id="ARBA00022490"/>
    </source>
</evidence>
<dbReference type="InterPro" id="IPR011129">
    <property type="entry name" value="CSD"/>
</dbReference>
<organism evidence="5 6">
    <name type="scientific">Hymenobacter citatus</name>
    <dbReference type="NCBI Taxonomy" id="2763506"/>
    <lineage>
        <taxon>Bacteria</taxon>
        <taxon>Pseudomonadati</taxon>
        <taxon>Bacteroidota</taxon>
        <taxon>Cytophagia</taxon>
        <taxon>Cytophagales</taxon>
        <taxon>Hymenobacteraceae</taxon>
        <taxon>Hymenobacter</taxon>
    </lineage>
</organism>
<dbReference type="Gene3D" id="2.40.50.140">
    <property type="entry name" value="Nucleic acid-binding proteins"/>
    <property type="match status" value="1"/>
</dbReference>
<dbReference type="PIRSF" id="PIRSF002599">
    <property type="entry name" value="Cold_shock_A"/>
    <property type="match status" value="1"/>
</dbReference>
<name>A0ABR7MHN7_9BACT</name>
<evidence type="ECO:0000256" key="1">
    <source>
        <dbReference type="ARBA" id="ARBA00004496"/>
    </source>
</evidence>
<dbReference type="InterPro" id="IPR012340">
    <property type="entry name" value="NA-bd_OB-fold"/>
</dbReference>
<sequence length="63" mass="7184">MKTGTVKFFNEAKGYGFIVQDDTNQEIFVHQTGLIHEIQENDRVSFDVIDGKKGQNAVKVERI</sequence>
<evidence type="ECO:0000259" key="4">
    <source>
        <dbReference type="PROSITE" id="PS51857"/>
    </source>
</evidence>
<comment type="subcellular location">
    <subcellularLocation>
        <location evidence="1 3">Cytoplasm</location>
    </subcellularLocation>
</comment>
<dbReference type="InterPro" id="IPR019844">
    <property type="entry name" value="CSD_CS"/>
</dbReference>
<dbReference type="InterPro" id="IPR002059">
    <property type="entry name" value="CSP_DNA-bd"/>
</dbReference>
<gene>
    <name evidence="5" type="ORF">H8B15_06445</name>
</gene>
<dbReference type="CDD" id="cd04458">
    <property type="entry name" value="CSP_CDS"/>
    <property type="match status" value="1"/>
</dbReference>
<protein>
    <submittedName>
        <fullName evidence="5">Cold shock domain-containing protein</fullName>
    </submittedName>
</protein>
<evidence type="ECO:0000256" key="3">
    <source>
        <dbReference type="RuleBase" id="RU000408"/>
    </source>
</evidence>
<dbReference type="RefSeq" id="WP_187318858.1">
    <property type="nucleotide sequence ID" value="NZ_JACSCY010000004.1"/>
</dbReference>
<reference evidence="5 6" key="1">
    <citation type="submission" date="2020-08" db="EMBL/GenBank/DDBJ databases">
        <title>Hymenobacter sp.</title>
        <authorList>
            <person name="Kim M.K."/>
        </authorList>
    </citation>
    <scope>NUCLEOTIDE SEQUENCE [LARGE SCALE GENOMIC DNA]</scope>
    <source>
        <strain evidence="5 6">BT507</strain>
    </source>
</reference>
<dbReference type="InterPro" id="IPR012156">
    <property type="entry name" value="Cold_shock_CspA"/>
</dbReference>
<comment type="caution">
    <text evidence="5">The sequence shown here is derived from an EMBL/GenBank/DDBJ whole genome shotgun (WGS) entry which is preliminary data.</text>
</comment>
<dbReference type="Proteomes" id="UP000622017">
    <property type="component" value="Unassembled WGS sequence"/>
</dbReference>
<dbReference type="InterPro" id="IPR050181">
    <property type="entry name" value="Cold_shock_domain"/>
</dbReference>
<dbReference type="PANTHER" id="PTHR11544">
    <property type="entry name" value="COLD SHOCK DOMAIN CONTAINING PROTEINS"/>
    <property type="match status" value="1"/>
</dbReference>
<evidence type="ECO:0000313" key="6">
    <source>
        <dbReference type="Proteomes" id="UP000622017"/>
    </source>
</evidence>
<dbReference type="EMBL" id="JACSCY010000004">
    <property type="protein sequence ID" value="MBC6610553.1"/>
    <property type="molecule type" value="Genomic_DNA"/>
</dbReference>
<keyword evidence="6" id="KW-1185">Reference proteome</keyword>
<dbReference type="PROSITE" id="PS51857">
    <property type="entry name" value="CSD_2"/>
    <property type="match status" value="1"/>
</dbReference>
<feature type="domain" description="CSD" evidence="4">
    <location>
        <begin position="1"/>
        <end position="62"/>
    </location>
</feature>
<accession>A0ABR7MHN7</accession>
<dbReference type="SUPFAM" id="SSF50249">
    <property type="entry name" value="Nucleic acid-binding proteins"/>
    <property type="match status" value="1"/>
</dbReference>
<dbReference type="SMART" id="SM00357">
    <property type="entry name" value="CSP"/>
    <property type="match status" value="1"/>
</dbReference>
<dbReference type="PROSITE" id="PS00352">
    <property type="entry name" value="CSD_1"/>
    <property type="match status" value="1"/>
</dbReference>
<dbReference type="Pfam" id="PF00313">
    <property type="entry name" value="CSD"/>
    <property type="match status" value="1"/>
</dbReference>
<proteinExistence type="predicted"/>
<dbReference type="PRINTS" id="PR00050">
    <property type="entry name" value="COLDSHOCK"/>
</dbReference>